<accession>A0A291DD03</accession>
<keyword evidence="1" id="KW-1133">Transmembrane helix</keyword>
<keyword evidence="1" id="KW-0812">Transmembrane</keyword>
<keyword evidence="1" id="KW-0472">Membrane</keyword>
<organism evidence="2 3">
    <name type="scientific">Rothia mucilaginosa</name>
    <dbReference type="NCBI Taxonomy" id="43675"/>
    <lineage>
        <taxon>Bacteria</taxon>
        <taxon>Bacillati</taxon>
        <taxon>Actinomycetota</taxon>
        <taxon>Actinomycetes</taxon>
        <taxon>Micrococcales</taxon>
        <taxon>Micrococcaceae</taxon>
        <taxon>Rothia</taxon>
    </lineage>
</organism>
<dbReference type="PROSITE" id="PS51257">
    <property type="entry name" value="PROKAR_LIPOPROTEIN"/>
    <property type="match status" value="1"/>
</dbReference>
<evidence type="ECO:0000313" key="2">
    <source>
        <dbReference type="EMBL" id="ATF62189.1"/>
    </source>
</evidence>
<reference evidence="3" key="1">
    <citation type="submission" date="2017-09" db="EMBL/GenBank/DDBJ databases">
        <title>FDA dAtabase for Regulatory Grade micrObial Sequences (FDA-ARGOS): Supporting development and validation of Infectious Disease Dx tests.</title>
        <authorList>
            <person name="Minogue T."/>
            <person name="Wolcott M."/>
            <person name="Wasieloski L."/>
            <person name="Aguilar W."/>
            <person name="Moore D."/>
            <person name="Tallon L."/>
            <person name="Sadzewicz L."/>
            <person name="Ott S."/>
            <person name="Zhao X."/>
            <person name="Nagaraj S."/>
            <person name="Vavikolanu K."/>
            <person name="Aluvathingal J."/>
            <person name="Nadendla S."/>
            <person name="Sichtig H."/>
        </authorList>
    </citation>
    <scope>NUCLEOTIDE SEQUENCE [LARGE SCALE GENOMIC DNA]</scope>
    <source>
        <strain evidence="3">FDAARGOS_369</strain>
    </source>
</reference>
<dbReference type="AlphaFoldDB" id="A0A291DD03"/>
<evidence type="ECO:0000256" key="1">
    <source>
        <dbReference type="SAM" id="Phobius"/>
    </source>
</evidence>
<name>A0A291DD03_9MICC</name>
<protein>
    <submittedName>
        <fullName evidence="2">Uncharacterized protein</fullName>
    </submittedName>
</protein>
<dbReference type="EMBL" id="CP023510">
    <property type="protein sequence ID" value="ATF62189.1"/>
    <property type="molecule type" value="Genomic_DNA"/>
</dbReference>
<evidence type="ECO:0000313" key="3">
    <source>
        <dbReference type="Proteomes" id="UP000218628"/>
    </source>
</evidence>
<sequence>MKSISFQSIGAFILVFSLSCLFLTVIQGMGNLCSPNVLMISLGMGLVSATMYFFAFRNHD</sequence>
<feature type="transmembrane region" description="Helical" evidence="1">
    <location>
        <begin position="6"/>
        <end position="25"/>
    </location>
</feature>
<dbReference type="Proteomes" id="UP000218628">
    <property type="component" value="Chromosome"/>
</dbReference>
<gene>
    <name evidence="2" type="ORF">CO690_00300</name>
</gene>
<proteinExistence type="predicted"/>
<feature type="transmembrane region" description="Helical" evidence="1">
    <location>
        <begin position="37"/>
        <end position="55"/>
    </location>
</feature>